<keyword evidence="3" id="KW-0812">Transmembrane</keyword>
<feature type="transmembrane region" description="Helical" evidence="3">
    <location>
        <begin position="1390"/>
        <end position="1412"/>
    </location>
</feature>
<dbReference type="OrthoDB" id="10009969at2"/>
<dbReference type="eggNOG" id="ENOG5030NBI">
    <property type="taxonomic scope" value="Bacteria"/>
</dbReference>
<dbReference type="PATRIC" id="fig|1188233.3.peg.189"/>
<gene>
    <name evidence="5" type="ORF">MAU_1870</name>
</gene>
<protein>
    <recommendedName>
        <fullName evidence="7">ICEF-IIA</fullName>
    </recommendedName>
</protein>
<feature type="chain" id="PRO_5004153054" description="ICEF-IIA" evidence="4">
    <location>
        <begin position="21"/>
        <end position="1465"/>
    </location>
</feature>
<proteinExistence type="predicted"/>
<dbReference type="EMBL" id="AORI01000005">
    <property type="protein sequence ID" value="ENY69145.1"/>
    <property type="molecule type" value="Genomic_DNA"/>
</dbReference>
<name>N9TST8_9BACT</name>
<evidence type="ECO:0000313" key="5">
    <source>
        <dbReference type="EMBL" id="ENY69145.1"/>
    </source>
</evidence>
<keyword evidence="3" id="KW-0472">Membrane</keyword>
<comment type="caution">
    <text evidence="5">The sequence shown here is derived from an EMBL/GenBank/DDBJ whole genome shotgun (WGS) entry which is preliminary data.</text>
</comment>
<reference evidence="5 6" key="1">
    <citation type="journal article" date="2013" name="Genome Announc.">
        <title>Draft Genome Sequences of Mycoplasma auris and Mycoplasma yeatsii, Two Species of the Ear Canal of Caprinae.</title>
        <authorList>
            <person name="Dordet-Frisoni E."/>
            <person name="Baranowski E."/>
            <person name="Barre A."/>
            <person name="Blanchard A."/>
            <person name="Breton M."/>
            <person name="Couture C."/>
            <person name="Dupuy V."/>
            <person name="Gaurivaud P."/>
            <person name="Jacob D."/>
            <person name="Lemaitre C."/>
            <person name="Manso-Silvan L."/>
            <person name="Nikolski M."/>
            <person name="Nouvel L.X."/>
            <person name="Poumarat F."/>
            <person name="Sirand-Pugnet P."/>
            <person name="Thebault P."/>
            <person name="Theil S."/>
            <person name="Thiaucourt F."/>
            <person name="Citti C."/>
            <person name="Tardy F."/>
        </authorList>
    </citation>
    <scope>NUCLEOTIDE SEQUENCE [LARGE SCALE GENOMIC DNA]</scope>
    <source>
        <strain evidence="5 6">15026</strain>
    </source>
</reference>
<evidence type="ECO:0000256" key="2">
    <source>
        <dbReference type="SAM" id="MobiDB-lite"/>
    </source>
</evidence>
<feature type="coiled-coil region" evidence="1">
    <location>
        <begin position="476"/>
        <end position="503"/>
    </location>
</feature>
<keyword evidence="1" id="KW-0175">Coiled coil</keyword>
<keyword evidence="6" id="KW-1185">Reference proteome</keyword>
<dbReference type="RefSeq" id="WP_004423731.1">
    <property type="nucleotide sequence ID" value="NZ_AORI01000005.1"/>
</dbReference>
<evidence type="ECO:0000256" key="1">
    <source>
        <dbReference type="SAM" id="Coils"/>
    </source>
</evidence>
<evidence type="ECO:0000313" key="6">
    <source>
        <dbReference type="Proteomes" id="UP000013131"/>
    </source>
</evidence>
<sequence>MKKRNLITLLSLSLFPPFLVSGTFSIRKAEEDRQEVNFKDEAVTKNYERFKKTISVVPFKFYDNDSVIENKPRIISKEYKIDESKIKVFVDKEKKNYEVDLGIFEYDYPVDVLIHYNFDLISDVPNVTLATLKEQNGVVRTDIEPSKEEKISLPDLAEVIDEKKSSKVSRLNLSPQLNEKETKELRKQLVAIKKDKAKLQNNFRKAFTKFKSTSWASRTEEETRAKNDLENQKNQIKEKKNKEKNLEKELDADSIKTFVLKTSWTDDATRKNFTFKQTFKLSSNSFNFQSRFWEDEKGSYFEKQTLWFDTSRFQEPFPINMPFLLEPKNQQNDKNIGFFVESIYSDRFYIPELDFNNNELYFYDLTEIKDNGFGKYKWPEKKPYNQTELERIFNESRNARFIGALKSVLLIGIKNKKTNQTKWVLLQLLPPLIDDNDKSNRFWKKLDFESMIAENKKEIERLKTLIKDKEKPDNLKKKIEYSIKNLEEKNQYLNRNLDFLDLLNPFIEYISEINENGTNKPNYKELANLLSQSLYRLKDPILDANRNLEIHPKSSFFHFLQKTKQIAINDLASLNYHDIYILFQEYLTHLANKWTTYSPLKALEVSFDYEKLANTITSSSSLEKYKKDNSLFFKDFVKITSKQQKNISPDEVLKTIESLELDFNEASKHLMITFKQKSNLNKEYLFSNTEFTLDLKEKKDITFEFLKSKIEINQKKLKEDIKSLSRNQFIKYVEKNPNFIIENKDKYIENVSFSKENGFDDFLEKEFKEAKVIYDWETFNSSNGKDLVFRVKSEHYDFGSFEIKDLVFLGDLFQNEKPDYLDNDKKVFEINLYDELKKYSSSIINTLSIESLKEIIKKKLEDWFKEIPWLQEVSYNLSDFKSNLEDVIQDTNIKKLMSNQSSIKQKQSDFVEISLTLDASALDENKSKKELFFRFTNIQPFDFKSLKLNDISLKIDTLFSTNTSAFEYEMWYKEIIAEIKKNITLELINQFKTNKDIFGSKTTIEDFLKTDKENNEQLFTFEFIPSFWIKKSVDSLNLNEGERQEILDKYLESLFYALRKINLGINVPSYLKQYYLNAEEFNISIQNNSSSSRVIDFSILREEINKSLENKYPNWKENLNTKYKDDFDDIAKTLDVPIKENYNDEYFLNPPKITIKDIFADSSAALKQKFDKNLLELTNKLRNKVFDNSNFLVELAKSTFELYGAYINDVIKNKISNYMKLINPSYDKSFFDVDDFISANKSYAFDAYQVFSFLLPNVDFTNLKSLESLSLDKLKDINKEINIVPSKDEAGQPKWGINSFKTTLDINFNKDTIFDLLWMKYVLDLEKSSLGFFELPKVLKDKVYKKYELSLSDDIEEIINPEDSPDDTNTHSNSNNKSNKDKTFNVKEHLWWIIPLAWIVPLGAILLPILIIRLKRSKKALADSEVEVINKSKENKKNSKKSKNNDILISLLKPKNNKNTKESKE</sequence>
<dbReference type="Proteomes" id="UP000013131">
    <property type="component" value="Unassembled WGS sequence"/>
</dbReference>
<feature type="signal peptide" evidence="4">
    <location>
        <begin position="1"/>
        <end position="20"/>
    </location>
</feature>
<accession>N9TST8</accession>
<keyword evidence="4" id="KW-0732">Signal</keyword>
<evidence type="ECO:0000256" key="3">
    <source>
        <dbReference type="SAM" id="Phobius"/>
    </source>
</evidence>
<evidence type="ECO:0000256" key="4">
    <source>
        <dbReference type="SAM" id="SignalP"/>
    </source>
</evidence>
<organism evidence="5 6">
    <name type="scientific">Metamycoplasma auris 15026</name>
    <dbReference type="NCBI Taxonomy" id="1188233"/>
    <lineage>
        <taxon>Bacteria</taxon>
        <taxon>Bacillati</taxon>
        <taxon>Mycoplasmatota</taxon>
        <taxon>Mycoplasmoidales</taxon>
        <taxon>Metamycoplasmataceae</taxon>
        <taxon>Metamycoplasma</taxon>
    </lineage>
</organism>
<keyword evidence="3" id="KW-1133">Transmembrane helix</keyword>
<feature type="region of interest" description="Disordered" evidence="2">
    <location>
        <begin position="221"/>
        <end position="245"/>
    </location>
</feature>
<feature type="region of interest" description="Disordered" evidence="2">
    <location>
        <begin position="1429"/>
        <end position="1465"/>
    </location>
</feature>
<evidence type="ECO:0008006" key="7">
    <source>
        <dbReference type="Google" id="ProtNLM"/>
    </source>
</evidence>
<feature type="region of interest" description="Disordered" evidence="2">
    <location>
        <begin position="1358"/>
        <end position="1380"/>
    </location>
</feature>